<dbReference type="SMART" id="SM00850">
    <property type="entry name" value="LytTR"/>
    <property type="match status" value="1"/>
</dbReference>
<dbReference type="Gene3D" id="2.40.50.1020">
    <property type="entry name" value="LytTr DNA-binding domain"/>
    <property type="match status" value="1"/>
</dbReference>
<accession>A0A1E5GAR9</accession>
<dbReference type="PATRIC" id="fig|332950.4.peg.1826"/>
<organism evidence="2 3">
    <name type="scientific">Enterococcus termitis</name>
    <dbReference type="NCBI Taxonomy" id="332950"/>
    <lineage>
        <taxon>Bacteria</taxon>
        <taxon>Bacillati</taxon>
        <taxon>Bacillota</taxon>
        <taxon>Bacilli</taxon>
        <taxon>Lactobacillales</taxon>
        <taxon>Enterococcaceae</taxon>
        <taxon>Enterococcus</taxon>
    </lineage>
</organism>
<name>A0A1E5GAR9_9ENTE</name>
<dbReference type="PANTHER" id="PTHR37299">
    <property type="entry name" value="TRANSCRIPTIONAL REGULATOR-RELATED"/>
    <property type="match status" value="1"/>
</dbReference>
<dbReference type="Pfam" id="PF04397">
    <property type="entry name" value="LytTR"/>
    <property type="match status" value="1"/>
</dbReference>
<evidence type="ECO:0000259" key="1">
    <source>
        <dbReference type="PROSITE" id="PS50930"/>
    </source>
</evidence>
<dbReference type="GO" id="GO:0003677">
    <property type="term" value="F:DNA binding"/>
    <property type="evidence" value="ECO:0007669"/>
    <property type="project" value="InterPro"/>
</dbReference>
<dbReference type="InterPro" id="IPR007492">
    <property type="entry name" value="LytTR_DNA-bd_dom"/>
</dbReference>
<dbReference type="OrthoDB" id="9808614at2"/>
<dbReference type="Proteomes" id="UP000095094">
    <property type="component" value="Unassembled WGS sequence"/>
</dbReference>
<evidence type="ECO:0000313" key="3">
    <source>
        <dbReference type="Proteomes" id="UP000095094"/>
    </source>
</evidence>
<protein>
    <recommendedName>
        <fullName evidence="1">HTH LytTR-type domain-containing protein</fullName>
    </recommendedName>
</protein>
<sequence>MKTTIEIVDATLEEQATFKIHQLSPTIEKVLGILKEEEHFLIGEAKNALYKISFSDILYIEVVDKRSFIYTAKQVYQSNDKLYQLEERLIPFDFIRVSKSMLLNIEAIQAISPLLSGRFEARLTNEEKVAISRKYVPELKKGLGMER</sequence>
<evidence type="ECO:0000313" key="2">
    <source>
        <dbReference type="EMBL" id="OEG09798.1"/>
    </source>
</evidence>
<keyword evidence="3" id="KW-1185">Reference proteome</keyword>
<dbReference type="GO" id="GO:0000156">
    <property type="term" value="F:phosphorelay response regulator activity"/>
    <property type="evidence" value="ECO:0007669"/>
    <property type="project" value="InterPro"/>
</dbReference>
<gene>
    <name evidence="2" type="ORF">BCR25_09835</name>
</gene>
<dbReference type="RefSeq" id="WP_069664551.1">
    <property type="nucleotide sequence ID" value="NZ_JBHUJJ010000001.1"/>
</dbReference>
<dbReference type="EMBL" id="MIJY01000044">
    <property type="protein sequence ID" value="OEG09798.1"/>
    <property type="molecule type" value="Genomic_DNA"/>
</dbReference>
<feature type="domain" description="HTH LytTR-type" evidence="1">
    <location>
        <begin position="41"/>
        <end position="145"/>
    </location>
</feature>
<dbReference type="PANTHER" id="PTHR37299:SF4">
    <property type="entry name" value="TRANSCRIPTIONAL REGULATOR"/>
    <property type="match status" value="1"/>
</dbReference>
<dbReference type="PROSITE" id="PS50930">
    <property type="entry name" value="HTH_LYTTR"/>
    <property type="match status" value="1"/>
</dbReference>
<reference evidence="3" key="1">
    <citation type="submission" date="2016-09" db="EMBL/GenBank/DDBJ databases">
        <authorList>
            <person name="Gulvik C.A."/>
        </authorList>
    </citation>
    <scope>NUCLEOTIDE SEQUENCE [LARGE SCALE GENOMIC DNA]</scope>
    <source>
        <strain evidence="3">LMG 8895</strain>
    </source>
</reference>
<dbReference type="InterPro" id="IPR046947">
    <property type="entry name" value="LytR-like"/>
</dbReference>
<dbReference type="AlphaFoldDB" id="A0A1E5GAR9"/>
<proteinExistence type="predicted"/>
<comment type="caution">
    <text evidence="2">The sequence shown here is derived from an EMBL/GenBank/DDBJ whole genome shotgun (WGS) entry which is preliminary data.</text>
</comment>